<keyword evidence="2" id="KW-1133">Transmembrane helix</keyword>
<dbReference type="PANTHER" id="PTHR43471:SF1">
    <property type="entry name" value="ABC TRANSPORTER PERMEASE PROTEIN NOSY-RELATED"/>
    <property type="match status" value="1"/>
</dbReference>
<dbReference type="PANTHER" id="PTHR43471">
    <property type="entry name" value="ABC TRANSPORTER PERMEASE"/>
    <property type="match status" value="1"/>
</dbReference>
<evidence type="ECO:0000256" key="1">
    <source>
        <dbReference type="SAM" id="MobiDB-lite"/>
    </source>
</evidence>
<dbReference type="PATRIC" id="fig|1227467.4.peg.738"/>
<dbReference type="GO" id="GO:0005886">
    <property type="term" value="C:plasma membrane"/>
    <property type="evidence" value="ECO:0007669"/>
    <property type="project" value="UniProtKB-SubCell"/>
</dbReference>
<feature type="transmembrane region" description="Helical" evidence="2">
    <location>
        <begin position="117"/>
        <end position="138"/>
    </location>
</feature>
<protein>
    <recommendedName>
        <fullName evidence="5">ABC transporter permease</fullName>
    </recommendedName>
</protein>
<dbReference type="EMBL" id="AOJM01000033">
    <property type="protein sequence ID" value="ELZ51404.1"/>
    <property type="molecule type" value="Genomic_DNA"/>
</dbReference>
<sequence>MSDSRGGSDDGTGEATRPDGGHPDATAAVDALDAVDGGPEVDAADSESAATAAAAETSTNDGVRGALRHVFVVAVTEYRLAVRSRWALALTALFVVFGGVMLTFSGSAVGPAGAERVVASLTSLAAYLVPLAALALGYDAIVGREEEGWLAVVFSLPVRRSEVVAGTYLGRLAVLAGATVLGFGFSGALIVREFGAGSLSAFLGFLGGTVGVGAAFLAVALLLSTVAREKTHALGAALLVWVWFVLVHDLLALGIVAATELPDAALSALVLSNPVSAFRVFVLSGLGTTAGGGFTAVLAGSGLSTVALAASLVAWTIVPVAVAARLVRRRRL</sequence>
<evidence type="ECO:0000313" key="4">
    <source>
        <dbReference type="Proteomes" id="UP000011526"/>
    </source>
</evidence>
<keyword evidence="2" id="KW-0472">Membrane</keyword>
<dbReference type="RefSeq" id="WP_004595985.1">
    <property type="nucleotide sequence ID" value="NZ_AOJM01000033.1"/>
</dbReference>
<keyword evidence="4" id="KW-1185">Reference proteome</keyword>
<feature type="transmembrane region" description="Helical" evidence="2">
    <location>
        <begin position="86"/>
        <end position="105"/>
    </location>
</feature>
<comment type="caution">
    <text evidence="3">The sequence shown here is derived from an EMBL/GenBank/DDBJ whole genome shotgun (WGS) entry which is preliminary data.</text>
</comment>
<evidence type="ECO:0000313" key="3">
    <source>
        <dbReference type="EMBL" id="ELZ51404.1"/>
    </source>
</evidence>
<feature type="transmembrane region" description="Helical" evidence="2">
    <location>
        <begin position="306"/>
        <end position="327"/>
    </location>
</feature>
<feature type="transmembrane region" description="Helical" evidence="2">
    <location>
        <begin position="168"/>
        <end position="190"/>
    </location>
</feature>
<evidence type="ECO:0000256" key="2">
    <source>
        <dbReference type="SAM" id="Phobius"/>
    </source>
</evidence>
<organism evidence="3 4">
    <name type="scientific">Halorubrum distributum JCM 9100</name>
    <dbReference type="NCBI Taxonomy" id="1227467"/>
    <lineage>
        <taxon>Archaea</taxon>
        <taxon>Methanobacteriati</taxon>
        <taxon>Methanobacteriota</taxon>
        <taxon>Stenosarchaea group</taxon>
        <taxon>Halobacteria</taxon>
        <taxon>Halobacteriales</taxon>
        <taxon>Haloferacaceae</taxon>
        <taxon>Halorubrum</taxon>
        <taxon>Halorubrum distributum group</taxon>
    </lineage>
</organism>
<dbReference type="Pfam" id="PF12679">
    <property type="entry name" value="ABC2_membrane_2"/>
    <property type="match status" value="1"/>
</dbReference>
<name>M0EY94_9EURY</name>
<dbReference type="AlphaFoldDB" id="M0EY94"/>
<accession>M0EY94</accession>
<gene>
    <name evidence="3" type="ORF">C465_03960</name>
</gene>
<reference evidence="3 4" key="1">
    <citation type="journal article" date="2014" name="PLoS Genet.">
        <title>Phylogenetically driven sequencing of extremely halophilic archaea reveals strategies for static and dynamic osmo-response.</title>
        <authorList>
            <person name="Becker E.A."/>
            <person name="Seitzer P.M."/>
            <person name="Tritt A."/>
            <person name="Larsen D."/>
            <person name="Krusor M."/>
            <person name="Yao A.I."/>
            <person name="Wu D."/>
            <person name="Madern D."/>
            <person name="Eisen J.A."/>
            <person name="Darling A.E."/>
            <person name="Facciotti M.T."/>
        </authorList>
    </citation>
    <scope>NUCLEOTIDE SEQUENCE [LARGE SCALE GENOMIC DNA]</scope>
    <source>
        <strain evidence="3 4">JCM 9100</strain>
    </source>
</reference>
<feature type="region of interest" description="Disordered" evidence="1">
    <location>
        <begin position="1"/>
        <end position="30"/>
    </location>
</feature>
<dbReference type="Proteomes" id="UP000011526">
    <property type="component" value="Unassembled WGS sequence"/>
</dbReference>
<dbReference type="GO" id="GO:0140359">
    <property type="term" value="F:ABC-type transporter activity"/>
    <property type="evidence" value="ECO:0007669"/>
    <property type="project" value="InterPro"/>
</dbReference>
<keyword evidence="2" id="KW-0812">Transmembrane</keyword>
<feature type="transmembrane region" description="Helical" evidence="2">
    <location>
        <begin position="235"/>
        <end position="258"/>
    </location>
</feature>
<proteinExistence type="predicted"/>
<evidence type="ECO:0008006" key="5">
    <source>
        <dbReference type="Google" id="ProtNLM"/>
    </source>
</evidence>
<feature type="transmembrane region" description="Helical" evidence="2">
    <location>
        <begin position="202"/>
        <end position="223"/>
    </location>
</feature>